<dbReference type="Pfam" id="PF00005">
    <property type="entry name" value="ABC_tran"/>
    <property type="match status" value="1"/>
</dbReference>
<dbReference type="PROSITE" id="PS00211">
    <property type="entry name" value="ABC_TRANSPORTER_1"/>
    <property type="match status" value="1"/>
</dbReference>
<evidence type="ECO:0000256" key="4">
    <source>
        <dbReference type="ARBA" id="ARBA00022519"/>
    </source>
</evidence>
<dbReference type="InterPro" id="IPR027417">
    <property type="entry name" value="P-loop_NTPase"/>
</dbReference>
<evidence type="ECO:0000313" key="8">
    <source>
        <dbReference type="EMBL" id="SMG52957.1"/>
    </source>
</evidence>
<dbReference type="GO" id="GO:0016887">
    <property type="term" value="F:ATP hydrolysis activity"/>
    <property type="evidence" value="ECO:0007669"/>
    <property type="project" value="InterPro"/>
</dbReference>
<comment type="similarity">
    <text evidence="1">Belongs to the ABC transporter superfamily.</text>
</comment>
<evidence type="ECO:0000256" key="1">
    <source>
        <dbReference type="ARBA" id="ARBA00005417"/>
    </source>
</evidence>
<keyword evidence="4" id="KW-0472">Membrane</keyword>
<dbReference type="STRING" id="1515439.SAMN06265784_10658"/>
<keyword evidence="9" id="KW-1185">Reference proteome</keyword>
<evidence type="ECO:0000256" key="3">
    <source>
        <dbReference type="ARBA" id="ARBA00022475"/>
    </source>
</evidence>
<dbReference type="InterPro" id="IPR017871">
    <property type="entry name" value="ABC_transporter-like_CS"/>
</dbReference>
<dbReference type="InterPro" id="IPR003593">
    <property type="entry name" value="AAA+_ATPase"/>
</dbReference>
<keyword evidence="3" id="KW-1003">Cell membrane</keyword>
<evidence type="ECO:0000256" key="6">
    <source>
        <dbReference type="ARBA" id="ARBA00022840"/>
    </source>
</evidence>
<dbReference type="PANTHER" id="PTHR42788:SF13">
    <property type="entry name" value="ALIPHATIC SULFONATES IMPORT ATP-BINDING PROTEIN SSUB"/>
    <property type="match status" value="1"/>
</dbReference>
<dbReference type="InterPro" id="IPR003439">
    <property type="entry name" value="ABC_transporter-like_ATP-bd"/>
</dbReference>
<protein>
    <submittedName>
        <fullName evidence="8">NitT/TauT family transport system ATP-binding protein</fullName>
    </submittedName>
</protein>
<name>A0A1X7LHD3_9BURK</name>
<dbReference type="AlphaFoldDB" id="A0A1X7LHD3"/>
<evidence type="ECO:0000256" key="5">
    <source>
        <dbReference type="ARBA" id="ARBA00022741"/>
    </source>
</evidence>
<evidence type="ECO:0000259" key="7">
    <source>
        <dbReference type="PROSITE" id="PS50893"/>
    </source>
</evidence>
<dbReference type="RefSeq" id="WP_085485882.1">
    <property type="nucleotide sequence ID" value="NZ_FXAT01000006.1"/>
</dbReference>
<dbReference type="PROSITE" id="PS50893">
    <property type="entry name" value="ABC_TRANSPORTER_2"/>
    <property type="match status" value="1"/>
</dbReference>
<evidence type="ECO:0000256" key="2">
    <source>
        <dbReference type="ARBA" id="ARBA00022448"/>
    </source>
</evidence>
<evidence type="ECO:0000313" key="9">
    <source>
        <dbReference type="Proteomes" id="UP000193228"/>
    </source>
</evidence>
<keyword evidence="4" id="KW-0997">Cell inner membrane</keyword>
<proteinExistence type="inferred from homology"/>
<keyword evidence="2" id="KW-0813">Transport</keyword>
<dbReference type="OrthoDB" id="8683598at2"/>
<keyword evidence="6 8" id="KW-0067">ATP-binding</keyword>
<feature type="domain" description="ABC transporter" evidence="7">
    <location>
        <begin position="20"/>
        <end position="250"/>
    </location>
</feature>
<dbReference type="Gene3D" id="3.40.50.300">
    <property type="entry name" value="P-loop containing nucleotide triphosphate hydrolases"/>
    <property type="match status" value="1"/>
</dbReference>
<dbReference type="PANTHER" id="PTHR42788">
    <property type="entry name" value="TAURINE IMPORT ATP-BINDING PROTEIN-RELATED"/>
    <property type="match status" value="1"/>
</dbReference>
<dbReference type="SMART" id="SM00382">
    <property type="entry name" value="AAA"/>
    <property type="match status" value="1"/>
</dbReference>
<accession>A0A1X7LHD3</accession>
<reference evidence="9" key="1">
    <citation type="submission" date="2017-04" db="EMBL/GenBank/DDBJ databases">
        <authorList>
            <person name="Varghese N."/>
            <person name="Submissions S."/>
        </authorList>
    </citation>
    <scope>NUCLEOTIDE SEQUENCE [LARGE SCALE GENOMIC DNA]</scope>
    <source>
        <strain evidence="9">LMG 29540</strain>
    </source>
</reference>
<dbReference type="SUPFAM" id="SSF52540">
    <property type="entry name" value="P-loop containing nucleoside triphosphate hydrolases"/>
    <property type="match status" value="1"/>
</dbReference>
<organism evidence="8 9">
    <name type="scientific">Paraburkholderia susongensis</name>
    <dbReference type="NCBI Taxonomy" id="1515439"/>
    <lineage>
        <taxon>Bacteria</taxon>
        <taxon>Pseudomonadati</taxon>
        <taxon>Pseudomonadota</taxon>
        <taxon>Betaproteobacteria</taxon>
        <taxon>Burkholderiales</taxon>
        <taxon>Burkholderiaceae</taxon>
        <taxon>Paraburkholderia</taxon>
    </lineage>
</organism>
<dbReference type="GO" id="GO:0005524">
    <property type="term" value="F:ATP binding"/>
    <property type="evidence" value="ECO:0007669"/>
    <property type="project" value="UniProtKB-KW"/>
</dbReference>
<dbReference type="Proteomes" id="UP000193228">
    <property type="component" value="Unassembled WGS sequence"/>
</dbReference>
<dbReference type="InterPro" id="IPR050166">
    <property type="entry name" value="ABC_transporter_ATP-bind"/>
</dbReference>
<sequence>MPSATASAHRSANGPAPAALRFSRASVRFGREVLALDDVSLEIAPGEFVSIVGPSGCGKTTLLNIAAGLIPSDSYQGDCQVLGRKPVSGNRDVAYMLARDALCPWRTALRNVELAGEIRGQPMPRRREVARTLLASVGLGEFENSYPKHLSHGMRQRVALARTFSMESSILLMDEPFGALDSLTKIQLQEVLLNLWQAKAKTVMLVTHDLGEAVAVSDRVIVMSARPGRIVADIRIDLPRPRSVKSLQKDPAFHTLHAEVWKRLDEAMSA</sequence>
<dbReference type="EMBL" id="FXAT01000006">
    <property type="protein sequence ID" value="SMG52957.1"/>
    <property type="molecule type" value="Genomic_DNA"/>
</dbReference>
<keyword evidence="5" id="KW-0547">Nucleotide-binding</keyword>
<dbReference type="CDD" id="cd03293">
    <property type="entry name" value="ABC_NrtD_SsuB_transporters"/>
    <property type="match status" value="1"/>
</dbReference>
<gene>
    <name evidence="8" type="ORF">SAMN06265784_10658</name>
</gene>